<dbReference type="Gene3D" id="1.25.10.10">
    <property type="entry name" value="Leucine-rich Repeat Variant"/>
    <property type="match status" value="1"/>
</dbReference>
<dbReference type="Gene3D" id="1.25.40.10">
    <property type="entry name" value="Tetratricopeptide repeat domain"/>
    <property type="match status" value="1"/>
</dbReference>
<evidence type="ECO:0000313" key="2">
    <source>
        <dbReference type="Proteomes" id="UP000790787"/>
    </source>
</evidence>
<dbReference type="InterPro" id="IPR011989">
    <property type="entry name" value="ARM-like"/>
</dbReference>
<keyword evidence="2" id="KW-1185">Reference proteome</keyword>
<name>A0A1S3ZE63_TOBAC</name>
<evidence type="ECO:0000259" key="1">
    <source>
        <dbReference type="Pfam" id="PF26524"/>
    </source>
</evidence>
<dbReference type="STRING" id="4097.A0A1S3ZE63"/>
<dbReference type="InterPro" id="IPR016024">
    <property type="entry name" value="ARM-type_fold"/>
</dbReference>
<dbReference type="AlphaFoldDB" id="A0A1S3ZE63"/>
<dbReference type="KEGG" id="nta:107785787"/>
<dbReference type="OMA" id="HRIKICK"/>
<evidence type="ECO:0000313" key="3">
    <source>
        <dbReference type="RefSeq" id="XP_016462644.1"/>
    </source>
</evidence>
<reference evidence="3" key="2">
    <citation type="submission" date="2025-08" db="UniProtKB">
        <authorList>
            <consortium name="RefSeq"/>
        </authorList>
    </citation>
    <scope>IDENTIFICATION</scope>
    <source>
        <tissue evidence="3">Leaf</tissue>
    </source>
</reference>
<dbReference type="RefSeq" id="XP_016462644.1">
    <property type="nucleotide sequence ID" value="XM_016607158.1"/>
</dbReference>
<gene>
    <name evidence="3" type="primary">LOC107785787</name>
</gene>
<dbReference type="SUPFAM" id="SSF48452">
    <property type="entry name" value="TPR-like"/>
    <property type="match status" value="1"/>
</dbReference>
<dbReference type="PaxDb" id="4097-A0A1S3ZE63"/>
<sequence>MNSHNSHPSKKTAANNSAIYFNMTCNSSSCLLCTITETGTSARRKLIIAQCFKDLPLLTDDKNLVITLRCLWNIALAQPDDSEFPFLGVFNCMTRLLNRCIRDQKWLSSGKNMYIPYYAAHIIGSYTMNKSRFSVLAVNSGVISPLIELLRGKITWVEQRVGVRALGHIARHRRTFEDIKVYEMEITKLAMDIVSKCIQTIYSEFVVKKSENRVEYHRHLMIKGLGGLEMENRKAESWAFQMQSWSLYLLNCFVRNKRNINLICKLEEFLKKLCGIWGGLHNQNSFVSGIGLIKSLCHSEIGRRNIAQSEGIVESICNLSRSSDEWQLWAIESLLLLVKDPNTRSAVTNIAAPLLADLVELRTIKGRRKMGDVITQVILQDYGKIKYGQLAFNRKGSQKAIEEIWDLKVEKRKRDKLMSKEEVTERELLVAILKREGNRKFWSAEIEAAVNKYTKALDLCPLKLRKERIVLYSNRAQCHLILEEAELAISDTTRALCLSGEMRPHIKSLWRRSQAYDMKGLARLSLMDCLRFINERSKLNNGKRSSRRKIPYYAMSMLNKQMTATWIFAGVAKSMADDINENGSHKSRDQHVLAGGKMKGKILKSMPTHGSDKEQRLLKKGRLWRRLNSTSRRSKGVIEPLLKRLKKRKSVDVQKKKSNSLLFANETKVRAI</sequence>
<accession>A0A1S3ZE63</accession>
<dbReference type="PANTHER" id="PTHR46578">
    <property type="entry name" value="ARM-REPEAT/TETRATRICOPEPTIDE REPEAT (TPR)-LIKE PROTEIN"/>
    <property type="match status" value="1"/>
</dbReference>
<dbReference type="InterPro" id="IPR011990">
    <property type="entry name" value="TPR-like_helical_dom_sf"/>
</dbReference>
<dbReference type="Pfam" id="PF26524">
    <property type="entry name" value="ARM_7"/>
    <property type="match status" value="1"/>
</dbReference>
<reference evidence="2" key="1">
    <citation type="journal article" date="2014" name="Nat. Commun.">
        <title>The tobacco genome sequence and its comparison with those of tomato and potato.</title>
        <authorList>
            <person name="Sierro N."/>
            <person name="Battey J.N."/>
            <person name="Ouadi S."/>
            <person name="Bakaher N."/>
            <person name="Bovet L."/>
            <person name="Willig A."/>
            <person name="Goepfert S."/>
            <person name="Peitsch M.C."/>
            <person name="Ivanov N.V."/>
        </authorList>
    </citation>
    <scope>NUCLEOTIDE SEQUENCE [LARGE SCALE GENOMIC DNA]</scope>
</reference>
<dbReference type="RefSeq" id="XP_016462644.1">
    <property type="nucleotide sequence ID" value="XM_016607158.2"/>
</dbReference>
<dbReference type="GeneID" id="107785787"/>
<dbReference type="Proteomes" id="UP000790787">
    <property type="component" value="Chromosome 3"/>
</dbReference>
<proteinExistence type="predicted"/>
<feature type="domain" description="ARM repeat N-terminal plant" evidence="1">
    <location>
        <begin position="23"/>
        <end position="265"/>
    </location>
</feature>
<dbReference type="InterPro" id="IPR058868">
    <property type="entry name" value="ARM_7"/>
</dbReference>
<protein>
    <submittedName>
        <fullName evidence="3">Uncharacterized protein LOC107785787</fullName>
    </submittedName>
</protein>
<dbReference type="PANTHER" id="PTHR46578:SF4">
    <property type="entry name" value="ARM-REPEAT_TETRATRICOPEPTIDE REPEAT (TPR)-LIKE PROTEIN"/>
    <property type="match status" value="1"/>
</dbReference>
<organism evidence="2 3">
    <name type="scientific">Nicotiana tabacum</name>
    <name type="common">Common tobacco</name>
    <dbReference type="NCBI Taxonomy" id="4097"/>
    <lineage>
        <taxon>Eukaryota</taxon>
        <taxon>Viridiplantae</taxon>
        <taxon>Streptophyta</taxon>
        <taxon>Embryophyta</taxon>
        <taxon>Tracheophyta</taxon>
        <taxon>Spermatophyta</taxon>
        <taxon>Magnoliopsida</taxon>
        <taxon>eudicotyledons</taxon>
        <taxon>Gunneridae</taxon>
        <taxon>Pentapetalae</taxon>
        <taxon>asterids</taxon>
        <taxon>lamiids</taxon>
        <taxon>Solanales</taxon>
        <taxon>Solanaceae</taxon>
        <taxon>Nicotianoideae</taxon>
        <taxon>Nicotianeae</taxon>
        <taxon>Nicotiana</taxon>
    </lineage>
</organism>
<dbReference type="OrthoDB" id="1872379at2759"/>
<dbReference type="SUPFAM" id="SSF48371">
    <property type="entry name" value="ARM repeat"/>
    <property type="match status" value="1"/>
</dbReference>